<protein>
    <submittedName>
        <fullName evidence="2">Uncharacterized protein</fullName>
    </submittedName>
</protein>
<evidence type="ECO:0000313" key="3">
    <source>
        <dbReference type="Proteomes" id="UP001217089"/>
    </source>
</evidence>
<evidence type="ECO:0000256" key="1">
    <source>
        <dbReference type="SAM" id="MobiDB-lite"/>
    </source>
</evidence>
<dbReference type="Proteomes" id="UP001217089">
    <property type="component" value="Unassembled WGS sequence"/>
</dbReference>
<proteinExistence type="predicted"/>
<organism evidence="2 3">
    <name type="scientific">Tegillarca granosa</name>
    <name type="common">Malaysian cockle</name>
    <name type="synonym">Anadara granosa</name>
    <dbReference type="NCBI Taxonomy" id="220873"/>
    <lineage>
        <taxon>Eukaryota</taxon>
        <taxon>Metazoa</taxon>
        <taxon>Spiralia</taxon>
        <taxon>Lophotrochozoa</taxon>
        <taxon>Mollusca</taxon>
        <taxon>Bivalvia</taxon>
        <taxon>Autobranchia</taxon>
        <taxon>Pteriomorphia</taxon>
        <taxon>Arcoida</taxon>
        <taxon>Arcoidea</taxon>
        <taxon>Arcidae</taxon>
        <taxon>Tegillarca</taxon>
    </lineage>
</organism>
<dbReference type="InterPro" id="IPR035892">
    <property type="entry name" value="C2_domain_sf"/>
</dbReference>
<comment type="caution">
    <text evidence="2">The sequence shown here is derived from an EMBL/GenBank/DDBJ whole genome shotgun (WGS) entry which is preliminary data.</text>
</comment>
<dbReference type="EMBL" id="JARBDR010000813">
    <property type="protein sequence ID" value="KAJ8305675.1"/>
    <property type="molecule type" value="Genomic_DNA"/>
</dbReference>
<evidence type="ECO:0000313" key="2">
    <source>
        <dbReference type="EMBL" id="KAJ8305675.1"/>
    </source>
</evidence>
<sequence>MVINYTKIGDELSRRVSHYSKIIENAEDSIWFDETIETFEWPVARQIEKDEVIDIQLYNYNRYLSNSSMNRFFNFAIKGFERKARPCPQWAPLPHKIYKMGGSELASCVSLIVPFSSSTSSSSSSSSEDENVSEDEDVSTKSIGCSPKSSLMSIPFGSEAWLTVDTNINWSSRKNMPPEEEKITAKFLIVWTIDIISGLVVFDK</sequence>
<keyword evidence="3" id="KW-1185">Reference proteome</keyword>
<accession>A0ABQ9EKF9</accession>
<feature type="compositionally biased region" description="Low complexity" evidence="1">
    <location>
        <begin position="117"/>
        <end position="126"/>
    </location>
</feature>
<feature type="region of interest" description="Disordered" evidence="1">
    <location>
        <begin position="117"/>
        <end position="144"/>
    </location>
</feature>
<reference evidence="2 3" key="1">
    <citation type="submission" date="2022-12" db="EMBL/GenBank/DDBJ databases">
        <title>Chromosome-level genome of Tegillarca granosa.</title>
        <authorList>
            <person name="Kim J."/>
        </authorList>
    </citation>
    <scope>NUCLEOTIDE SEQUENCE [LARGE SCALE GENOMIC DNA]</scope>
    <source>
        <strain evidence="2">Teg-2019</strain>
        <tissue evidence="2">Adductor muscle</tissue>
    </source>
</reference>
<gene>
    <name evidence="2" type="ORF">KUTeg_016220</name>
</gene>
<name>A0ABQ9EKF9_TEGGR</name>
<feature type="compositionally biased region" description="Acidic residues" evidence="1">
    <location>
        <begin position="127"/>
        <end position="137"/>
    </location>
</feature>
<dbReference type="Gene3D" id="2.60.40.150">
    <property type="entry name" value="C2 domain"/>
    <property type="match status" value="1"/>
</dbReference>